<reference evidence="5 6" key="1">
    <citation type="submission" date="2017-03" db="EMBL/GenBank/DDBJ databases">
        <title>Whole genome sequences of fourteen strains of Bradyrhizobium canariense and one strain of Bradyrhizobium japonicum isolated from Lupinus (Papilionoideae: Genisteae) species in Algeria.</title>
        <authorList>
            <person name="Crovadore J."/>
            <person name="Chekireb D."/>
            <person name="Brachmann A."/>
            <person name="Chablais R."/>
            <person name="Cochard B."/>
            <person name="Lefort F."/>
        </authorList>
    </citation>
    <scope>NUCLEOTIDE SEQUENCE [LARGE SCALE GENOMIC DNA]</scope>
    <source>
        <strain evidence="5 6">UBMA197</strain>
    </source>
</reference>
<dbReference type="GO" id="GO:0006508">
    <property type="term" value="P:proteolysis"/>
    <property type="evidence" value="ECO:0007669"/>
    <property type="project" value="UniProtKB-KW"/>
</dbReference>
<evidence type="ECO:0000313" key="6">
    <source>
        <dbReference type="Proteomes" id="UP000193335"/>
    </source>
</evidence>
<evidence type="ECO:0000256" key="1">
    <source>
        <dbReference type="ARBA" id="ARBA00022612"/>
    </source>
</evidence>
<evidence type="ECO:0000256" key="3">
    <source>
        <dbReference type="ARBA" id="ARBA00022801"/>
    </source>
</evidence>
<keyword evidence="1" id="KW-1188">Viral release from host cell</keyword>
<keyword evidence="2" id="KW-0645">Protease</keyword>
<name>A0A1Y2JAQ9_BRAJP</name>
<dbReference type="Pfam" id="PF04586">
    <property type="entry name" value="Peptidase_S78"/>
    <property type="match status" value="1"/>
</dbReference>
<dbReference type="GO" id="GO:0008233">
    <property type="term" value="F:peptidase activity"/>
    <property type="evidence" value="ECO:0007669"/>
    <property type="project" value="UniProtKB-KW"/>
</dbReference>
<keyword evidence="3" id="KW-0378">Hydrolase</keyword>
<comment type="caution">
    <text evidence="5">The sequence shown here is derived from an EMBL/GenBank/DDBJ whole genome shotgun (WGS) entry which is preliminary data.</text>
</comment>
<organism evidence="5 6">
    <name type="scientific">Bradyrhizobium japonicum</name>
    <dbReference type="NCBI Taxonomy" id="375"/>
    <lineage>
        <taxon>Bacteria</taxon>
        <taxon>Pseudomonadati</taxon>
        <taxon>Pseudomonadota</taxon>
        <taxon>Alphaproteobacteria</taxon>
        <taxon>Hyphomicrobiales</taxon>
        <taxon>Nitrobacteraceae</taxon>
        <taxon>Bradyrhizobium</taxon>
    </lineage>
</organism>
<gene>
    <name evidence="5" type="ORF">BSZ19_46535</name>
</gene>
<dbReference type="EMBL" id="NAFL01000286">
    <property type="protein sequence ID" value="OSJ22064.1"/>
    <property type="molecule type" value="Genomic_DNA"/>
</dbReference>
<evidence type="ECO:0000256" key="2">
    <source>
        <dbReference type="ARBA" id="ARBA00022670"/>
    </source>
</evidence>
<dbReference type="InterPro" id="IPR054613">
    <property type="entry name" value="Peptidase_S78_dom"/>
</dbReference>
<evidence type="ECO:0000313" key="5">
    <source>
        <dbReference type="EMBL" id="OSJ22064.1"/>
    </source>
</evidence>
<feature type="domain" description="Prohead serine protease" evidence="4">
    <location>
        <begin position="39"/>
        <end position="170"/>
    </location>
</feature>
<dbReference type="AlphaFoldDB" id="A0A1Y2JAQ9"/>
<dbReference type="RefSeq" id="WP_085405367.1">
    <property type="nucleotide sequence ID" value="NZ_NAFL01000286.1"/>
</dbReference>
<dbReference type="Proteomes" id="UP000193335">
    <property type="component" value="Unassembled WGS sequence"/>
</dbReference>
<protein>
    <recommendedName>
        <fullName evidence="4">Prohead serine protease domain-containing protein</fullName>
    </recommendedName>
</protein>
<accession>A0A1Y2JAQ9</accession>
<proteinExistence type="predicted"/>
<sequence length="255" mass="28057">MTIVIDPADLRSLERSEARAFRVERGGAMNVIFDVVEDQALDGQILKFNEVFTHKGERVALGSGCFGDISNRRVGFWIDHQASFEVASTDDALSVMIDDEGVQFRLDLDQCKDGPMVARMCNSGNRASMSVGCDILAERKEEIDGETVRVITRARLTELTICAEGAAGDNAFAFVVDKTATPRPVAGHRSATFRAAQMLHKLSRKVRSLKAQAISTSGTLPRPRRSMTLDQLNSFQTAEIERLQAVARGRHGLFL</sequence>
<evidence type="ECO:0000259" key="4">
    <source>
        <dbReference type="Pfam" id="PF04586"/>
    </source>
</evidence>